<dbReference type="EMBL" id="LAZR01066360">
    <property type="protein sequence ID" value="KKK53720.1"/>
    <property type="molecule type" value="Genomic_DNA"/>
</dbReference>
<sequence length="221" mass="24571">PYVSDVYETPYLLEAYELRALAYRAIGKQRKADCDDRKAEALKPPKDPKTSTTLTIWMTAGGAFANSYGKKISVLIDDKEEAKQVGEPIEVEPGQRTVAIKGLFGRSNGVTVAVQNRDKIDLVCGVSRESILILGILSAITISLIHATNKVWFGFYLFMVLSVSLAGIVMLLKPIWAIDTFTLRRATSDKNTPRTKHNYSWLVAICILYGLFIWCRAALLP</sequence>
<reference evidence="2" key="1">
    <citation type="journal article" date="2015" name="Nature">
        <title>Complex archaea that bridge the gap between prokaryotes and eukaryotes.</title>
        <authorList>
            <person name="Spang A."/>
            <person name="Saw J.H."/>
            <person name="Jorgensen S.L."/>
            <person name="Zaremba-Niedzwiedzka K."/>
            <person name="Martijn J."/>
            <person name="Lind A.E."/>
            <person name="van Eijk R."/>
            <person name="Schleper C."/>
            <person name="Guy L."/>
            <person name="Ettema T.J."/>
        </authorList>
    </citation>
    <scope>NUCLEOTIDE SEQUENCE</scope>
</reference>
<feature type="non-terminal residue" evidence="2">
    <location>
        <position position="1"/>
    </location>
</feature>
<dbReference type="AlphaFoldDB" id="A0A0F8WZ16"/>
<keyword evidence="1" id="KW-1133">Transmembrane helix</keyword>
<keyword evidence="1" id="KW-0812">Transmembrane</keyword>
<name>A0A0F8WZ16_9ZZZZ</name>
<evidence type="ECO:0000313" key="2">
    <source>
        <dbReference type="EMBL" id="KKK53720.1"/>
    </source>
</evidence>
<protein>
    <submittedName>
        <fullName evidence="2">Uncharacterized protein</fullName>
    </submittedName>
</protein>
<accession>A0A0F8WZ16</accession>
<feature type="transmembrane region" description="Helical" evidence="1">
    <location>
        <begin position="199"/>
        <end position="219"/>
    </location>
</feature>
<gene>
    <name evidence="2" type="ORF">LCGC14_3091960</name>
</gene>
<feature type="transmembrane region" description="Helical" evidence="1">
    <location>
        <begin position="130"/>
        <end position="147"/>
    </location>
</feature>
<organism evidence="2">
    <name type="scientific">marine sediment metagenome</name>
    <dbReference type="NCBI Taxonomy" id="412755"/>
    <lineage>
        <taxon>unclassified sequences</taxon>
        <taxon>metagenomes</taxon>
        <taxon>ecological metagenomes</taxon>
    </lineage>
</organism>
<comment type="caution">
    <text evidence="2">The sequence shown here is derived from an EMBL/GenBank/DDBJ whole genome shotgun (WGS) entry which is preliminary data.</text>
</comment>
<proteinExistence type="predicted"/>
<keyword evidence="1" id="KW-0472">Membrane</keyword>
<feature type="transmembrane region" description="Helical" evidence="1">
    <location>
        <begin position="153"/>
        <end position="178"/>
    </location>
</feature>
<evidence type="ECO:0000256" key="1">
    <source>
        <dbReference type="SAM" id="Phobius"/>
    </source>
</evidence>